<keyword evidence="1" id="KW-0862">Zinc</keyword>
<dbReference type="EC" id="4.1.2.13" evidence="1"/>
<comment type="caution">
    <text evidence="2">The sequence shown here is derived from an EMBL/GenBank/DDBJ whole genome shotgun (WGS) entry which is preliminary data.</text>
</comment>
<keyword evidence="1" id="KW-0456">Lyase</keyword>
<organism evidence="2 3">
    <name type="scientific">Stachybotrys elegans</name>
    <dbReference type="NCBI Taxonomy" id="80388"/>
    <lineage>
        <taxon>Eukaryota</taxon>
        <taxon>Fungi</taxon>
        <taxon>Dikarya</taxon>
        <taxon>Ascomycota</taxon>
        <taxon>Pezizomycotina</taxon>
        <taxon>Sordariomycetes</taxon>
        <taxon>Hypocreomycetidae</taxon>
        <taxon>Hypocreales</taxon>
        <taxon>Stachybotryaceae</taxon>
        <taxon>Stachybotrys</taxon>
    </lineage>
</organism>
<comment type="function">
    <text evidence="1">Catalyzes the aldol condensation of dihydroxyacetone phosphate (DHAP or glycerone-phosphate) with glyceraldehyde 3-phosphate (G3P) to form fructose 1,6-bisphosphate (FBP) in gluconeogenesis and the reverse reaction in glycolysis.</text>
</comment>
<evidence type="ECO:0000313" key="2">
    <source>
        <dbReference type="EMBL" id="KAH7313294.1"/>
    </source>
</evidence>
<dbReference type="GO" id="GO:0004332">
    <property type="term" value="F:fructose-bisphosphate aldolase activity"/>
    <property type="evidence" value="ECO:0007669"/>
    <property type="project" value="UniProtKB-EC"/>
</dbReference>
<dbReference type="OrthoDB" id="2558351at2759"/>
<evidence type="ECO:0000313" key="3">
    <source>
        <dbReference type="Proteomes" id="UP000813444"/>
    </source>
</evidence>
<comment type="cofactor">
    <cofactor evidence="1">
        <name>Zn(2+)</name>
        <dbReference type="ChEBI" id="CHEBI:29105"/>
    </cofactor>
    <text evidence="1">Binds 2 Zn(2+) ions per subunit. One is catalytic and the other provides a structural contribution.</text>
</comment>
<accession>A0A8K0WQN4</accession>
<keyword evidence="1" id="KW-0479">Metal-binding</keyword>
<dbReference type="Proteomes" id="UP000813444">
    <property type="component" value="Unassembled WGS sequence"/>
</dbReference>
<proteinExistence type="inferred from homology"/>
<keyword evidence="3" id="KW-1185">Reference proteome</keyword>
<protein>
    <recommendedName>
        <fullName evidence="1">Fructose-bisphosphate aldolase</fullName>
        <shortName evidence="1">FBP aldolase</shortName>
        <ecNumber evidence="1">4.1.2.13</ecNumber>
    </recommendedName>
</protein>
<dbReference type="InterPro" id="IPR000771">
    <property type="entry name" value="FBA_II"/>
</dbReference>
<dbReference type="GO" id="GO:0008270">
    <property type="term" value="F:zinc ion binding"/>
    <property type="evidence" value="ECO:0007669"/>
    <property type="project" value="UniProtKB-UniRule"/>
</dbReference>
<gene>
    <name evidence="2" type="ORF">B0I35DRAFT_479994</name>
</gene>
<dbReference type="AlphaFoldDB" id="A0A8K0WQN4"/>
<keyword evidence="1" id="KW-0324">Glycolysis</keyword>
<dbReference type="EMBL" id="JAGPNK010000009">
    <property type="protein sequence ID" value="KAH7313294.1"/>
    <property type="molecule type" value="Genomic_DNA"/>
</dbReference>
<evidence type="ECO:0000256" key="1">
    <source>
        <dbReference type="RuleBase" id="RU366023"/>
    </source>
</evidence>
<name>A0A8K0WQN4_9HYPO</name>
<dbReference type="Gene3D" id="3.20.20.70">
    <property type="entry name" value="Aldolase class I"/>
    <property type="match status" value="1"/>
</dbReference>
<comment type="pathway">
    <text evidence="1">Carbohydrate degradation; glycolysis; D-glyceraldehyde 3-phosphate and glycerone phosphate from D-glucose: step 4/4.</text>
</comment>
<dbReference type="GO" id="GO:0006096">
    <property type="term" value="P:glycolytic process"/>
    <property type="evidence" value="ECO:0007669"/>
    <property type="project" value="UniProtKB-UniPathway"/>
</dbReference>
<dbReference type="Pfam" id="PF01116">
    <property type="entry name" value="F_bP_aldolase"/>
    <property type="match status" value="1"/>
</dbReference>
<dbReference type="UniPathway" id="UPA00109">
    <property type="reaction ID" value="UER00183"/>
</dbReference>
<sequence>MVSTAEDEEIFSKYIKAGVVKININKGINKYYADVQKEMEGKPLTAVMEACTKHMQKTVERYMKWFGSAATSIATQISSSLPSS</sequence>
<comment type="similarity">
    <text evidence="1">Belongs to the class II fructose-bisphosphate aldolase family.</text>
</comment>
<dbReference type="InterPro" id="IPR013785">
    <property type="entry name" value="Aldolase_TIM"/>
</dbReference>
<reference evidence="2" key="1">
    <citation type="journal article" date="2021" name="Nat. Commun.">
        <title>Genetic determinants of endophytism in the Arabidopsis root mycobiome.</title>
        <authorList>
            <person name="Mesny F."/>
            <person name="Miyauchi S."/>
            <person name="Thiergart T."/>
            <person name="Pickel B."/>
            <person name="Atanasova L."/>
            <person name="Karlsson M."/>
            <person name="Huettel B."/>
            <person name="Barry K.W."/>
            <person name="Haridas S."/>
            <person name="Chen C."/>
            <person name="Bauer D."/>
            <person name="Andreopoulos W."/>
            <person name="Pangilinan J."/>
            <person name="LaButti K."/>
            <person name="Riley R."/>
            <person name="Lipzen A."/>
            <person name="Clum A."/>
            <person name="Drula E."/>
            <person name="Henrissat B."/>
            <person name="Kohler A."/>
            <person name="Grigoriev I.V."/>
            <person name="Martin F.M."/>
            <person name="Hacquard S."/>
        </authorList>
    </citation>
    <scope>NUCLEOTIDE SEQUENCE</scope>
    <source>
        <strain evidence="2">MPI-CAGE-CH-0235</strain>
    </source>
</reference>
<comment type="catalytic activity">
    <reaction evidence="1">
        <text>beta-D-fructose 1,6-bisphosphate = D-glyceraldehyde 3-phosphate + dihydroxyacetone phosphate</text>
        <dbReference type="Rhea" id="RHEA:14729"/>
        <dbReference type="ChEBI" id="CHEBI:32966"/>
        <dbReference type="ChEBI" id="CHEBI:57642"/>
        <dbReference type="ChEBI" id="CHEBI:59776"/>
        <dbReference type="EC" id="4.1.2.13"/>
    </reaction>
</comment>
<dbReference type="SUPFAM" id="SSF51569">
    <property type="entry name" value="Aldolase"/>
    <property type="match status" value="1"/>
</dbReference>